<evidence type="ECO:0000256" key="6">
    <source>
        <dbReference type="ARBA" id="ARBA00075033"/>
    </source>
</evidence>
<feature type="compositionally biased region" description="Acidic residues" evidence="7">
    <location>
        <begin position="184"/>
        <end position="193"/>
    </location>
</feature>
<sequence>MAPPKKRENRENNYYNVGVQGRHTGITLADKGVYDEHGLEPISGIFSSPEKSPPKRSGNATGSESMELQESAFVPQRSSRAILRVQNSSIPDFTTSNQLLRSNRTNLPPPRSRSPKKTHLGSSPRRQSSMVPRGSSAAPSSPIRASSHPIARRLDFEQDESSLEETPALSGSGARRGKRSDVYDIPEDGEESPLPEPSAMMEESMVQQELMANEESAIFAEESFVAQIGEESMADVEAVEEAVEELVDEEESEIVTEPVKQPGKRGRKRKSDAVDDPEKPRKRGPGAQASESLKGKKNGPASTVQRRRSQRVSDISELEASTSELPADTTLDESEQIDEAPVAPKRRGRPPRAQPVAEKENTVVSKPAKNAAAKEKNEGTFKKPGKPPGRPKANTEPKNKPPAAEPKTKPAPKTKESSKAKPKEKTSLVDDAAGKLVDVYGNPLSKQDIDQMSTTSAGSRFGRGRHLSVFREIDPENVARVGRTGRHRVAPIDFWKNDHISYDVDGSMTSIVKSAAVEETRRQNRKYGPKSKKKRLTMVEEEEIELDPWEEKDGRLVGNYKGYDPVINNIAWAEKGIQPREVGDGGFKFAKIGSSGSFFNWGLIELGPDQMKRTKNSRFMHMVFNVQSGTVEVRVHENEFTIHKHGIWQVPRGNTYSIRNIGSGTARVFFAQAKEKVVDVEE</sequence>
<feature type="compositionally biased region" description="Basic and acidic residues" evidence="7">
    <location>
        <begin position="372"/>
        <end position="381"/>
    </location>
</feature>
<gene>
    <name evidence="10" type="ORF">GGP41_009103</name>
</gene>
<dbReference type="Pfam" id="PF11699">
    <property type="entry name" value="CENP-C_C"/>
    <property type="match status" value="1"/>
</dbReference>
<protein>
    <recommendedName>
        <fullName evidence="6">CENP-C homolog</fullName>
    </recommendedName>
</protein>
<dbReference type="CDD" id="cd06993">
    <property type="entry name" value="cupin_CENP-C_C"/>
    <property type="match status" value="1"/>
</dbReference>
<evidence type="ECO:0000256" key="7">
    <source>
        <dbReference type="SAM" id="MobiDB-lite"/>
    </source>
</evidence>
<accession>A0A8H5ZEJ5</accession>
<feature type="compositionally biased region" description="Acidic residues" evidence="7">
    <location>
        <begin position="232"/>
        <end position="254"/>
    </location>
</feature>
<feature type="domain" description="Mif2/CENP-C cupin" evidence="8">
    <location>
        <begin position="587"/>
        <end position="672"/>
    </location>
</feature>
<comment type="similarity">
    <text evidence="2">Belongs to the CENP-C/MIF2 family.</text>
</comment>
<comment type="caution">
    <text evidence="10">The sequence shown here is derived from an EMBL/GenBank/DDBJ whole genome shotgun (WGS) entry which is preliminary data.</text>
</comment>
<dbReference type="SUPFAM" id="SSF51182">
    <property type="entry name" value="RmlC-like cupins"/>
    <property type="match status" value="1"/>
</dbReference>
<dbReference type="InterPro" id="IPR011051">
    <property type="entry name" value="RmlC_Cupin_sf"/>
</dbReference>
<evidence type="ECO:0000256" key="1">
    <source>
        <dbReference type="ARBA" id="ARBA00004123"/>
    </source>
</evidence>
<feature type="compositionally biased region" description="Polar residues" evidence="7">
    <location>
        <begin position="85"/>
        <end position="106"/>
    </location>
</feature>
<dbReference type="GO" id="GO:0051455">
    <property type="term" value="P:spindle attachment to meiosis I kinetochore"/>
    <property type="evidence" value="ECO:0007669"/>
    <property type="project" value="TreeGrafter"/>
</dbReference>
<dbReference type="AlphaFoldDB" id="A0A8H5ZEJ5"/>
<dbReference type="GO" id="GO:0051382">
    <property type="term" value="P:kinetochore assembly"/>
    <property type="evidence" value="ECO:0007669"/>
    <property type="project" value="InterPro"/>
</dbReference>
<dbReference type="GO" id="GO:0019237">
    <property type="term" value="F:centromeric DNA binding"/>
    <property type="evidence" value="ECO:0007669"/>
    <property type="project" value="InterPro"/>
</dbReference>
<dbReference type="GO" id="GO:0005634">
    <property type="term" value="C:nucleus"/>
    <property type="evidence" value="ECO:0007669"/>
    <property type="project" value="UniProtKB-SubCell"/>
</dbReference>
<feature type="compositionally biased region" description="Low complexity" evidence="7">
    <location>
        <begin position="132"/>
        <end position="149"/>
    </location>
</feature>
<dbReference type="InterPro" id="IPR028386">
    <property type="entry name" value="CENP-C/Mif2/cnp3"/>
</dbReference>
<organism evidence="10 11">
    <name type="scientific">Cochliobolus sativus</name>
    <name type="common">Common root rot and spot blotch fungus</name>
    <name type="synonym">Bipolaris sorokiniana</name>
    <dbReference type="NCBI Taxonomy" id="45130"/>
    <lineage>
        <taxon>Eukaryota</taxon>
        <taxon>Fungi</taxon>
        <taxon>Dikarya</taxon>
        <taxon>Ascomycota</taxon>
        <taxon>Pezizomycotina</taxon>
        <taxon>Dothideomycetes</taxon>
        <taxon>Pleosporomycetidae</taxon>
        <taxon>Pleosporales</taxon>
        <taxon>Pleosporineae</taxon>
        <taxon>Pleosporaceae</taxon>
        <taxon>Bipolaris</taxon>
    </lineage>
</organism>
<dbReference type="Gene3D" id="2.60.120.10">
    <property type="entry name" value="Jelly Rolls"/>
    <property type="match status" value="1"/>
</dbReference>
<feature type="domain" description="Mif2 N-terminal" evidence="9">
    <location>
        <begin position="14"/>
        <end position="156"/>
    </location>
</feature>
<feature type="compositionally biased region" description="Polar residues" evidence="7">
    <location>
        <begin position="120"/>
        <end position="130"/>
    </location>
</feature>
<dbReference type="EMBL" id="WNKQ01000012">
    <property type="protein sequence ID" value="KAF5847842.1"/>
    <property type="molecule type" value="Genomic_DNA"/>
</dbReference>
<comment type="subcellular location">
    <subcellularLocation>
        <location evidence="1">Nucleus</location>
    </subcellularLocation>
</comment>
<dbReference type="GO" id="GO:0000776">
    <property type="term" value="C:kinetochore"/>
    <property type="evidence" value="ECO:0007669"/>
    <property type="project" value="InterPro"/>
</dbReference>
<dbReference type="InterPro" id="IPR025974">
    <property type="entry name" value="Mif2/CENP-C_cupin"/>
</dbReference>
<feature type="compositionally biased region" description="Basic and acidic residues" evidence="7">
    <location>
        <begin position="413"/>
        <end position="428"/>
    </location>
</feature>
<dbReference type="InterPro" id="IPR028929">
    <property type="entry name" value="Mif2_N"/>
</dbReference>
<proteinExistence type="inferred from homology"/>
<evidence type="ECO:0000256" key="4">
    <source>
        <dbReference type="ARBA" id="ARBA00023242"/>
    </source>
</evidence>
<evidence type="ECO:0000256" key="3">
    <source>
        <dbReference type="ARBA" id="ARBA00023125"/>
    </source>
</evidence>
<dbReference type="PANTHER" id="PTHR16684:SF11">
    <property type="entry name" value="CENTROMERE PROTEIN C"/>
    <property type="match status" value="1"/>
</dbReference>
<evidence type="ECO:0000313" key="10">
    <source>
        <dbReference type="EMBL" id="KAF5847842.1"/>
    </source>
</evidence>
<evidence type="ECO:0000313" key="11">
    <source>
        <dbReference type="Proteomes" id="UP000624244"/>
    </source>
</evidence>
<dbReference type="PANTHER" id="PTHR16684">
    <property type="entry name" value="CENTROMERE PROTEIN C"/>
    <property type="match status" value="1"/>
</dbReference>
<evidence type="ECO:0000256" key="2">
    <source>
        <dbReference type="ARBA" id="ARBA00010291"/>
    </source>
</evidence>
<name>A0A8H5ZEJ5_COCSA</name>
<evidence type="ECO:0000259" key="8">
    <source>
        <dbReference type="Pfam" id="PF11699"/>
    </source>
</evidence>
<evidence type="ECO:0000256" key="5">
    <source>
        <dbReference type="ARBA" id="ARBA00057947"/>
    </source>
</evidence>
<dbReference type="Pfam" id="PF15624">
    <property type="entry name" value="Mif2_N"/>
    <property type="match status" value="1"/>
</dbReference>
<dbReference type="GO" id="GO:0051315">
    <property type="term" value="P:attachment of mitotic spindle microtubules to kinetochore"/>
    <property type="evidence" value="ECO:0007669"/>
    <property type="project" value="TreeGrafter"/>
</dbReference>
<dbReference type="FunFam" id="2.60.120.10:FF:000033">
    <property type="entry name" value="Centromere protein C 1"/>
    <property type="match status" value="1"/>
</dbReference>
<comment type="function">
    <text evidence="5">Component of the kinetochore, a multiprotein complex that assembles on centromeric DNA and attaches chromosomes to spindle microtubules, mediating chromosome segregation and sister chromatid segregation during meiosis and mitosis. Component of the inner kinetochore constitutive centromere-associated network (CCAN), which serves as a structural platform for outer kinetochore assembly.</text>
</comment>
<feature type="region of interest" description="Disordered" evidence="7">
    <location>
        <begin position="231"/>
        <end position="429"/>
    </location>
</feature>
<keyword evidence="4" id="KW-0539">Nucleus</keyword>
<dbReference type="InterPro" id="IPR014710">
    <property type="entry name" value="RmlC-like_jellyroll"/>
</dbReference>
<reference evidence="10" key="1">
    <citation type="submission" date="2019-11" db="EMBL/GenBank/DDBJ databases">
        <title>Bipolaris sorokiniana Genome sequencing.</title>
        <authorList>
            <person name="Wang H."/>
        </authorList>
    </citation>
    <scope>NUCLEOTIDE SEQUENCE</scope>
</reference>
<dbReference type="Proteomes" id="UP000624244">
    <property type="component" value="Unassembled WGS sequence"/>
</dbReference>
<keyword evidence="3" id="KW-0238">DNA-binding</keyword>
<evidence type="ECO:0000259" key="9">
    <source>
        <dbReference type="Pfam" id="PF15624"/>
    </source>
</evidence>
<feature type="region of interest" description="Disordered" evidence="7">
    <location>
        <begin position="39"/>
        <end position="207"/>
    </location>
</feature>
<feature type="compositionally biased region" description="Polar residues" evidence="7">
    <location>
        <begin position="58"/>
        <end position="68"/>
    </location>
</feature>